<sequence>MPSDEIKSVYVRNLSPTVSASEIEEELKNFGRIRPDGVVIRSRKEVGVCYAFVEFEDMSGVHKAVKAGSVEVAGRQVYIEERRPNSNIPSRGGRRGRGRSNYQSEAQKGRFGPRSYGRGSGQDGGESEYNKPRGNGFYRPTTRQERGYSGYQGPRNGHNPAQSA</sequence>
<feature type="domain" description="RRM" evidence="3">
    <location>
        <begin position="7"/>
        <end position="84"/>
    </location>
</feature>
<dbReference type="SMART" id="SM00360">
    <property type="entry name" value="RRM"/>
    <property type="match status" value="1"/>
</dbReference>
<gene>
    <name evidence="4" type="ORF">AYBTSS11_LOCUS28677</name>
</gene>
<evidence type="ECO:0000259" key="3">
    <source>
        <dbReference type="PROSITE" id="PS50102"/>
    </source>
</evidence>
<dbReference type="CDD" id="cd00590">
    <property type="entry name" value="RRM_SF"/>
    <property type="match status" value="1"/>
</dbReference>
<evidence type="ECO:0000256" key="2">
    <source>
        <dbReference type="SAM" id="MobiDB-lite"/>
    </source>
</evidence>
<dbReference type="GO" id="GO:0005829">
    <property type="term" value="C:cytosol"/>
    <property type="evidence" value="ECO:0007669"/>
    <property type="project" value="TreeGrafter"/>
</dbReference>
<accession>A0AA86W192</accession>
<reference evidence="4" key="1">
    <citation type="submission" date="2023-10" db="EMBL/GenBank/DDBJ databases">
        <authorList>
            <person name="Domelevo Entfellner J.-B."/>
        </authorList>
    </citation>
    <scope>NUCLEOTIDE SEQUENCE</scope>
</reference>
<name>A0AA86W192_9FABA</name>
<dbReference type="GO" id="GO:1990904">
    <property type="term" value="C:ribonucleoprotein complex"/>
    <property type="evidence" value="ECO:0007669"/>
    <property type="project" value="TreeGrafter"/>
</dbReference>
<proteinExistence type="predicted"/>
<dbReference type="InterPro" id="IPR012677">
    <property type="entry name" value="Nucleotide-bd_a/b_plait_sf"/>
</dbReference>
<dbReference type="PANTHER" id="PTHR10693:SF58">
    <property type="entry name" value="OS02G0131700 PROTEIN"/>
    <property type="match status" value="1"/>
</dbReference>
<dbReference type="Proteomes" id="UP001189624">
    <property type="component" value="Chromosome 10"/>
</dbReference>
<evidence type="ECO:0000313" key="4">
    <source>
        <dbReference type="EMBL" id="CAJ1976539.1"/>
    </source>
</evidence>
<dbReference type="PROSITE" id="PS50102">
    <property type="entry name" value="RRM"/>
    <property type="match status" value="1"/>
</dbReference>
<dbReference type="InterPro" id="IPR000504">
    <property type="entry name" value="RRM_dom"/>
</dbReference>
<dbReference type="InterPro" id="IPR035979">
    <property type="entry name" value="RBD_domain_sf"/>
</dbReference>
<evidence type="ECO:0000313" key="5">
    <source>
        <dbReference type="Proteomes" id="UP001189624"/>
    </source>
</evidence>
<organism evidence="4 5">
    <name type="scientific">Sphenostylis stenocarpa</name>
    <dbReference type="NCBI Taxonomy" id="92480"/>
    <lineage>
        <taxon>Eukaryota</taxon>
        <taxon>Viridiplantae</taxon>
        <taxon>Streptophyta</taxon>
        <taxon>Embryophyta</taxon>
        <taxon>Tracheophyta</taxon>
        <taxon>Spermatophyta</taxon>
        <taxon>Magnoliopsida</taxon>
        <taxon>eudicotyledons</taxon>
        <taxon>Gunneridae</taxon>
        <taxon>Pentapetalae</taxon>
        <taxon>rosids</taxon>
        <taxon>fabids</taxon>
        <taxon>Fabales</taxon>
        <taxon>Fabaceae</taxon>
        <taxon>Papilionoideae</taxon>
        <taxon>50 kb inversion clade</taxon>
        <taxon>NPAAA clade</taxon>
        <taxon>indigoferoid/millettioid clade</taxon>
        <taxon>Phaseoleae</taxon>
        <taxon>Sphenostylis</taxon>
    </lineage>
</organism>
<evidence type="ECO:0000256" key="1">
    <source>
        <dbReference type="PROSITE-ProRule" id="PRU00176"/>
    </source>
</evidence>
<dbReference type="Gramene" id="rna-AYBTSS11_LOCUS28677">
    <property type="protein sequence ID" value="CAJ1976539.1"/>
    <property type="gene ID" value="gene-AYBTSS11_LOCUS28677"/>
</dbReference>
<dbReference type="EMBL" id="OY731407">
    <property type="protein sequence ID" value="CAJ1976539.1"/>
    <property type="molecule type" value="Genomic_DNA"/>
</dbReference>
<dbReference type="InterPro" id="IPR039539">
    <property type="entry name" value="Ras_GTPase_bind_prot"/>
</dbReference>
<dbReference type="AlphaFoldDB" id="A0AA86W192"/>
<protein>
    <recommendedName>
        <fullName evidence="3">RRM domain-containing protein</fullName>
    </recommendedName>
</protein>
<dbReference type="SUPFAM" id="SSF54928">
    <property type="entry name" value="RNA-binding domain, RBD"/>
    <property type="match status" value="1"/>
</dbReference>
<dbReference type="GO" id="GO:0003729">
    <property type="term" value="F:mRNA binding"/>
    <property type="evidence" value="ECO:0007669"/>
    <property type="project" value="TreeGrafter"/>
</dbReference>
<keyword evidence="5" id="KW-1185">Reference proteome</keyword>
<dbReference type="Pfam" id="PF00076">
    <property type="entry name" value="RRM_1"/>
    <property type="match status" value="1"/>
</dbReference>
<dbReference type="PANTHER" id="PTHR10693">
    <property type="entry name" value="RAS GTPASE-ACTIVATING PROTEIN-BINDING PROTEIN"/>
    <property type="match status" value="1"/>
</dbReference>
<keyword evidence="1" id="KW-0694">RNA-binding</keyword>
<feature type="region of interest" description="Disordered" evidence="2">
    <location>
        <begin position="80"/>
        <end position="164"/>
    </location>
</feature>
<dbReference type="Gene3D" id="3.30.70.330">
    <property type="match status" value="1"/>
</dbReference>